<name>A0A7H0H762_9ACTN</name>
<dbReference type="EMBL" id="CP060789">
    <property type="protein sequence ID" value="QNP56378.1"/>
    <property type="molecule type" value="Genomic_DNA"/>
</dbReference>
<feature type="signal peptide" evidence="2">
    <location>
        <begin position="1"/>
        <end position="25"/>
    </location>
</feature>
<dbReference type="InterPro" id="IPR006059">
    <property type="entry name" value="SBP"/>
</dbReference>
<gene>
    <name evidence="3" type="ORF">H9L22_02655</name>
</gene>
<accession>A0A7H0H762</accession>
<dbReference type="PROSITE" id="PS51257">
    <property type="entry name" value="PROKAR_LIPOPROTEIN"/>
    <property type="match status" value="1"/>
</dbReference>
<keyword evidence="2" id="KW-0732">Signal</keyword>
<evidence type="ECO:0000256" key="2">
    <source>
        <dbReference type="SAM" id="SignalP"/>
    </source>
</evidence>
<evidence type="ECO:0000313" key="4">
    <source>
        <dbReference type="Proteomes" id="UP000516117"/>
    </source>
</evidence>
<keyword evidence="4" id="KW-1185">Reference proteome</keyword>
<protein>
    <submittedName>
        <fullName evidence="3">Extracellular solute-binding protein</fullName>
    </submittedName>
</protein>
<dbReference type="InterPro" id="IPR050490">
    <property type="entry name" value="Bact_solute-bd_prot1"/>
</dbReference>
<dbReference type="PANTHER" id="PTHR43649:SF32">
    <property type="entry name" value="SUGAR BINDING SECRETED PROTEIN"/>
    <property type="match status" value="1"/>
</dbReference>
<dbReference type="Pfam" id="PF13416">
    <property type="entry name" value="SBP_bac_8"/>
    <property type="match status" value="1"/>
</dbReference>
<dbReference type="SUPFAM" id="SSF53850">
    <property type="entry name" value="Periplasmic binding protein-like II"/>
    <property type="match status" value="1"/>
</dbReference>
<evidence type="ECO:0000313" key="3">
    <source>
        <dbReference type="EMBL" id="QNP56378.1"/>
    </source>
</evidence>
<feature type="chain" id="PRO_5028807396" evidence="2">
    <location>
        <begin position="26"/>
        <end position="442"/>
    </location>
</feature>
<sequence length="442" mass="47250">MKKTKLTTLAIAGMLSLSVALTACGGGGGETPGGGETTGGGSGGGGGDQTLTVWAWDPAFNIYSMQEAEKIYQKDHPDFKLDIQETPWNDIQTRLTTIAQAQTWDELPDIFLMQNNAYQKNIINYPDIAQPLTDTGIPWDEFPEGVKAYSTIDGDNYGVPFDAGTAVTAMRIDVLEEAGYTIKDLTDITWTRFIEIGKDVLAKTGKPLLSGEAGSPDLIMMMLQSAGASMFAEDGSVNMVDNPALSNAIDIYIELVKSGVLTQINSWDEYIGTLTNSTVAGTINGIWIIASIQTAEDQAGKWMLTNLPKLDVDGATHYSANGGSSWAVSKNGDLDLAVDFLKSTFAGSTELYDTILPKAGAVANWIPAGDSAVYAEPQPFFNNQTIFKDVVAFGAQVPANQTGAYYYEAQEAIGPATTQILGGMSKEQALAEAQSTVEFEMQ</sequence>
<evidence type="ECO:0000256" key="1">
    <source>
        <dbReference type="SAM" id="MobiDB-lite"/>
    </source>
</evidence>
<dbReference type="AlphaFoldDB" id="A0A7H0H762"/>
<dbReference type="Gene3D" id="3.40.190.10">
    <property type="entry name" value="Periplasmic binding protein-like II"/>
    <property type="match status" value="1"/>
</dbReference>
<feature type="region of interest" description="Disordered" evidence="1">
    <location>
        <begin position="28"/>
        <end position="48"/>
    </location>
</feature>
<reference evidence="3 4" key="1">
    <citation type="submission" date="2020-08" db="EMBL/GenBank/DDBJ databases">
        <title>Genome sequence of Tessaracoccus defluvii JCM 17540T.</title>
        <authorList>
            <person name="Hyun D.-W."/>
            <person name="Bae J.-W."/>
        </authorList>
    </citation>
    <scope>NUCLEOTIDE SEQUENCE [LARGE SCALE GENOMIC DNA]</scope>
    <source>
        <strain evidence="3 4">JCM 17540</strain>
    </source>
</reference>
<dbReference type="KEGG" id="tdf:H9L22_02655"/>
<dbReference type="RefSeq" id="WP_187721487.1">
    <property type="nucleotide sequence ID" value="NZ_BAABBL010000001.1"/>
</dbReference>
<organism evidence="3 4">
    <name type="scientific">Tessaracoccus defluvii</name>
    <dbReference type="NCBI Taxonomy" id="1285901"/>
    <lineage>
        <taxon>Bacteria</taxon>
        <taxon>Bacillati</taxon>
        <taxon>Actinomycetota</taxon>
        <taxon>Actinomycetes</taxon>
        <taxon>Propionibacteriales</taxon>
        <taxon>Propionibacteriaceae</taxon>
        <taxon>Tessaracoccus</taxon>
    </lineage>
</organism>
<dbReference type="Proteomes" id="UP000516117">
    <property type="component" value="Chromosome"/>
</dbReference>
<dbReference type="PANTHER" id="PTHR43649">
    <property type="entry name" value="ARABINOSE-BINDING PROTEIN-RELATED"/>
    <property type="match status" value="1"/>
</dbReference>
<proteinExistence type="predicted"/>